<dbReference type="EMBL" id="UOFO01000143">
    <property type="protein sequence ID" value="VAW88294.1"/>
    <property type="molecule type" value="Genomic_DNA"/>
</dbReference>
<organism evidence="1">
    <name type="scientific">hydrothermal vent metagenome</name>
    <dbReference type="NCBI Taxonomy" id="652676"/>
    <lineage>
        <taxon>unclassified sequences</taxon>
        <taxon>metagenomes</taxon>
        <taxon>ecological metagenomes</taxon>
    </lineage>
</organism>
<accession>A0A3B1A3I4</accession>
<name>A0A3B1A3I4_9ZZZZ</name>
<sequence length="274" mass="30408">MSKADSFILVDAHVHIQDCFSFPQFFRCAYDNFKKQINSPGSDHFSAVLLLAEVVGTHSFKALRDLCDKGSVVVHDDVFGTWNLLKTAESYSLAVRSDKGESLLIVAGRQVVTEERLEVLALITDQHFPDNEPLCRTVERIKTDGAVAVIPWGAGKWLGHRGKILTTFIDSNSAKGTFIGDNGGRPMLWGVPEHFKQAQRRNLLVLPGSDPLPLANGIERVGSFGFRMSGRLSDHKPATELKKRLFSSQADVVPYGSLRPSFLFLKDQISLRLK</sequence>
<proteinExistence type="predicted"/>
<gene>
    <name evidence="1" type="ORF">MNBD_GAMMA16-667</name>
</gene>
<protein>
    <submittedName>
        <fullName evidence="1">Uncharacterized protein</fullName>
    </submittedName>
</protein>
<reference evidence="1" key="1">
    <citation type="submission" date="2018-06" db="EMBL/GenBank/DDBJ databases">
        <authorList>
            <person name="Zhirakovskaya E."/>
        </authorList>
    </citation>
    <scope>NUCLEOTIDE SEQUENCE</scope>
</reference>
<evidence type="ECO:0000313" key="1">
    <source>
        <dbReference type="EMBL" id="VAW88294.1"/>
    </source>
</evidence>
<dbReference type="AlphaFoldDB" id="A0A3B1A3I4"/>